<dbReference type="Pfam" id="PF10433">
    <property type="entry name" value="Beta-prop_RSE1_1st"/>
    <property type="match status" value="1"/>
</dbReference>
<evidence type="ECO:0000256" key="3">
    <source>
        <dbReference type="ARBA" id="ARBA00014577"/>
    </source>
</evidence>
<evidence type="ECO:0000259" key="6">
    <source>
        <dbReference type="Pfam" id="PF10433"/>
    </source>
</evidence>
<dbReference type="PANTHER" id="PTHR10644">
    <property type="entry name" value="DNA REPAIR/RNA PROCESSING CPSF FAMILY"/>
    <property type="match status" value="1"/>
</dbReference>
<evidence type="ECO:0000256" key="2">
    <source>
        <dbReference type="ARBA" id="ARBA00007453"/>
    </source>
</evidence>
<accession>A0A1L7XEC1</accession>
<dbReference type="InterPro" id="IPR058543">
    <property type="entry name" value="Beta-prop_RSE1/DDB1/CPSF1_2nd"/>
</dbReference>
<dbReference type="InterPro" id="IPR011047">
    <property type="entry name" value="Quinoprotein_ADH-like_sf"/>
</dbReference>
<dbReference type="STRING" id="576137.A0A1L7XEC1"/>
<keyword evidence="9" id="KW-1185">Reference proteome</keyword>
<evidence type="ECO:0000259" key="7">
    <source>
        <dbReference type="Pfam" id="PF23726"/>
    </source>
</evidence>
<dbReference type="Proteomes" id="UP000184330">
    <property type="component" value="Unassembled WGS sequence"/>
</dbReference>
<evidence type="ECO:0000313" key="8">
    <source>
        <dbReference type="EMBL" id="CZR63385.1"/>
    </source>
</evidence>
<dbReference type="Gene3D" id="2.130.10.10">
    <property type="entry name" value="YVTN repeat-like/Quinoprotein amine dehydrogenase"/>
    <property type="match status" value="3"/>
</dbReference>
<evidence type="ECO:0000256" key="1">
    <source>
        <dbReference type="ARBA" id="ARBA00004123"/>
    </source>
</evidence>
<keyword evidence="4" id="KW-0539">Nucleus</keyword>
<evidence type="ECO:0000259" key="5">
    <source>
        <dbReference type="Pfam" id="PF03178"/>
    </source>
</evidence>
<dbReference type="EMBL" id="FJOG01000023">
    <property type="protein sequence ID" value="CZR63385.1"/>
    <property type="molecule type" value="Genomic_DNA"/>
</dbReference>
<name>A0A1L7XEC1_9HELO</name>
<gene>
    <name evidence="8" type="ORF">PAC_13282</name>
</gene>
<protein>
    <recommendedName>
        <fullName evidence="3">DNA damage-binding protein 1</fullName>
    </recommendedName>
</protein>
<feature type="domain" description="RSE1/DDB1/CPSF1 second beta-propeller" evidence="7">
    <location>
        <begin position="449"/>
        <end position="754"/>
    </location>
</feature>
<dbReference type="InterPro" id="IPR018846">
    <property type="entry name" value="Beta-prop_RSE1/DDB1/CPSF1_1st"/>
</dbReference>
<reference evidence="8 9" key="1">
    <citation type="submission" date="2016-03" db="EMBL/GenBank/DDBJ databases">
        <authorList>
            <person name="Ploux O."/>
        </authorList>
    </citation>
    <scope>NUCLEOTIDE SEQUENCE [LARGE SCALE GENOMIC DNA]</scope>
    <source>
        <strain evidence="8 9">UAMH 11012</strain>
    </source>
</reference>
<feature type="domain" description="RSE1/DDB1/CPSF1 C-terminal" evidence="5">
    <location>
        <begin position="803"/>
        <end position="1125"/>
    </location>
</feature>
<comment type="similarity">
    <text evidence="2">Belongs to the DDB1 family.</text>
</comment>
<keyword evidence="8" id="KW-0238">DNA-binding</keyword>
<evidence type="ECO:0000313" key="9">
    <source>
        <dbReference type="Proteomes" id="UP000184330"/>
    </source>
</evidence>
<proteinExistence type="inferred from homology"/>
<dbReference type="AlphaFoldDB" id="A0A1L7XEC1"/>
<dbReference type="Pfam" id="PF23726">
    <property type="entry name" value="Beta-prop_RSE1_2nd"/>
    <property type="match status" value="1"/>
</dbReference>
<dbReference type="InterPro" id="IPR015943">
    <property type="entry name" value="WD40/YVTN_repeat-like_dom_sf"/>
</dbReference>
<dbReference type="InterPro" id="IPR004871">
    <property type="entry name" value="RSE1/DDB1/CPSF1_C"/>
</dbReference>
<organism evidence="8 9">
    <name type="scientific">Phialocephala subalpina</name>
    <dbReference type="NCBI Taxonomy" id="576137"/>
    <lineage>
        <taxon>Eukaryota</taxon>
        <taxon>Fungi</taxon>
        <taxon>Dikarya</taxon>
        <taxon>Ascomycota</taxon>
        <taxon>Pezizomycotina</taxon>
        <taxon>Leotiomycetes</taxon>
        <taxon>Helotiales</taxon>
        <taxon>Mollisiaceae</taxon>
        <taxon>Phialocephala</taxon>
        <taxon>Phialocephala fortinii species complex</taxon>
    </lineage>
</organism>
<dbReference type="InterPro" id="IPR050358">
    <property type="entry name" value="RSE1/DDB1/CFT1"/>
</dbReference>
<dbReference type="SUPFAM" id="SSF50998">
    <property type="entry name" value="Quinoprotein alcohol dehydrogenase-like"/>
    <property type="match status" value="1"/>
</dbReference>
<dbReference type="Gene3D" id="1.10.150.910">
    <property type="match status" value="1"/>
</dbReference>
<comment type="subcellular location">
    <subcellularLocation>
        <location evidence="1">Nucleus</location>
    </subcellularLocation>
</comment>
<dbReference type="Pfam" id="PF03178">
    <property type="entry name" value="CPSF_A"/>
    <property type="match status" value="1"/>
</dbReference>
<feature type="domain" description="RSE1/DDB1/CPSF1 first beta-propeller" evidence="6">
    <location>
        <begin position="12"/>
        <end position="385"/>
    </location>
</feature>
<dbReference type="OrthoDB" id="433457at2759"/>
<dbReference type="GO" id="GO:0003677">
    <property type="term" value="F:DNA binding"/>
    <property type="evidence" value="ECO:0007669"/>
    <property type="project" value="UniProtKB-KW"/>
</dbReference>
<evidence type="ECO:0000256" key="4">
    <source>
        <dbReference type="ARBA" id="ARBA00023242"/>
    </source>
</evidence>
<dbReference type="GO" id="GO:0005634">
    <property type="term" value="C:nucleus"/>
    <property type="evidence" value="ECO:0007669"/>
    <property type="project" value="UniProtKB-SubCell"/>
</dbReference>
<sequence>MAYLAPIHRPSSVRHALRLNLLDPEVECLVIAKGPRIEVWQSSEDKFVITESHHIYGTISMLAKIRPIGASTDLLFVGTQQFQYFTIGFDPETKRLETKQRFEDVADKYMRDTQSRDLCLVDPTGKYLVLELFEGVLNLIRILKPRKGRAGDLEAPHQVRITETKVRSMVFLHTETKSPKLAFLISDPKSGDVRLVTYRIIDDKSTYSTFDPTRHRENDIGDLDIGASHLIPVSKGEASDKRYIVRGSMTAKAHLGGVIVVGETKFTYLDDESKATVEHALDEASVFVAWEQLNNLTYVLGDEFGVLHLLTIQVDGQEVHGMKLQKIGKAAKATVIVHLGDGFIFIGSHEGDSQFVKLDIEAAQSASPTEDDEEALGHLELKQTMANIAPVLDFAVMDMGGREGETLSNEYSTGQARIVTGSGVYETGSFRSVRSGVGLDDVGIMTDDMVDIRGVFSLRSSLNSQYDDTLVASTPVETRIFRFDNEDIEEVVDFRGMSIDEETLLAMNLPNGYLLQITSKSVRVLGQGPQYVAAEWPAPPDQIITTASANGSHVLLSSNGVTLICLDIQAGLQEVAVQNLQEGDQVACIQVPSEFPDVGIVGFWNSGTISVLNLVNLDIIFSQDIRRKNDASIPRNIVMAQVLPRAMSGPTLFIAMEDGIVLTFNVNKQFHLSGRKSIVLGTQQARFHILPRPDGLFNVFATCEHPSLIYGSEGRIVYSAVTADDAVCVCPFDAEAYPDCIALAVGGTLKICKVDSERRTHIRTIPLGKTIRRLAYSPGERAFGIGCISRKLVKGEEVVENTFQLVEDMMFGQLGKPYYLDANNGPEVIDCVIRAELPTSDTIDEPAERFIVGTTFLSDEMAEPNQRGRILVFGVDAQKTPYLVTSLNLKCACRRLAMLGNKIVAVLYKTVVVYNYDEKSTAQLTKAATYRCATVPIDIAVTGNTIAIADMMQSLSIVEFQAGKDGLPDTLEQVARDYTPCWSTAVTDIDDDAYLESDHDGNLQVFLRNREGPTPEDRKRLRNVGELHLGEQVNVIRRIQVEPGPNAVVIPKAFMATTEGSIYLLSLISPKSITLLLDLQRNCAAHISTLGNIDFMKYRRYRNSQRESPEPVRFVDGELIERFLDVPEGVQEDICRGLGWEVEDVRGLVEGLKRLH</sequence>